<feature type="transmembrane region" description="Helical" evidence="1">
    <location>
        <begin position="223"/>
        <end position="245"/>
    </location>
</feature>
<feature type="chain" id="PRO_5005459261" description="PEGA domain-containing protein" evidence="2">
    <location>
        <begin position="20"/>
        <end position="280"/>
    </location>
</feature>
<name>A0A0K1ED37_CHOCO</name>
<keyword evidence="1" id="KW-0812">Transmembrane</keyword>
<dbReference type="STRING" id="52.CMC5_029050"/>
<keyword evidence="4" id="KW-1185">Reference proteome</keyword>
<evidence type="ECO:0000313" key="4">
    <source>
        <dbReference type="Proteomes" id="UP000067626"/>
    </source>
</evidence>
<evidence type="ECO:0000313" key="3">
    <source>
        <dbReference type="EMBL" id="AKT38759.1"/>
    </source>
</evidence>
<accession>A0A0K1ED37</accession>
<sequence>MLATATALALFAASSSARADVIETCAEASEEAQARRDRGELRAARALLLTCAAAECPAVVQRDCASWLEDLDMRQPSILLRVRDTAGHERADVRVSIDGEERATVLDGRAISVDPGSRRVRVETQGFAPVEQVLQVRERERGRIVDLVLPSMQPRATPTPEVRASNGWHVPLSSWVLGGVAVAGGATFAIFGARAQGDVREMRGTCAPHCDADRVDAAKREALVANVALGAGVAALGTGVVLLFMSQPETSTPTTTGARSTLRLHLGHGAGPGLTLDGRF</sequence>
<evidence type="ECO:0000256" key="1">
    <source>
        <dbReference type="SAM" id="Phobius"/>
    </source>
</evidence>
<reference evidence="3 4" key="1">
    <citation type="submission" date="2015-07" db="EMBL/GenBank/DDBJ databases">
        <title>Genome analysis of myxobacterium Chondromyces crocatus Cm c5 reveals a high potential for natural compound synthesis and the genetic basis for the loss of fruiting body formation.</title>
        <authorList>
            <person name="Zaburannyi N."/>
            <person name="Bunk B."/>
            <person name="Maier J."/>
            <person name="Overmann J."/>
            <person name="Mueller R."/>
        </authorList>
    </citation>
    <scope>NUCLEOTIDE SEQUENCE [LARGE SCALE GENOMIC DNA]</scope>
    <source>
        <strain evidence="3 4">Cm c5</strain>
    </source>
</reference>
<evidence type="ECO:0008006" key="5">
    <source>
        <dbReference type="Google" id="ProtNLM"/>
    </source>
</evidence>
<protein>
    <recommendedName>
        <fullName evidence="5">PEGA domain-containing protein</fullName>
    </recommendedName>
</protein>
<dbReference type="AlphaFoldDB" id="A0A0K1ED37"/>
<dbReference type="KEGG" id="ccro:CMC5_029050"/>
<feature type="transmembrane region" description="Helical" evidence="1">
    <location>
        <begin position="172"/>
        <end position="193"/>
    </location>
</feature>
<dbReference type="OrthoDB" id="5509648at2"/>
<gene>
    <name evidence="3" type="ORF">CMC5_029050</name>
</gene>
<evidence type="ECO:0000256" key="2">
    <source>
        <dbReference type="SAM" id="SignalP"/>
    </source>
</evidence>
<dbReference type="Proteomes" id="UP000067626">
    <property type="component" value="Chromosome"/>
</dbReference>
<dbReference type="RefSeq" id="WP_050430946.1">
    <property type="nucleotide sequence ID" value="NZ_CP012159.1"/>
</dbReference>
<keyword evidence="2" id="KW-0732">Signal</keyword>
<feature type="signal peptide" evidence="2">
    <location>
        <begin position="1"/>
        <end position="19"/>
    </location>
</feature>
<dbReference type="EMBL" id="CP012159">
    <property type="protein sequence ID" value="AKT38759.1"/>
    <property type="molecule type" value="Genomic_DNA"/>
</dbReference>
<proteinExistence type="predicted"/>
<keyword evidence="1" id="KW-0472">Membrane</keyword>
<keyword evidence="1" id="KW-1133">Transmembrane helix</keyword>
<organism evidence="3 4">
    <name type="scientific">Chondromyces crocatus</name>
    <dbReference type="NCBI Taxonomy" id="52"/>
    <lineage>
        <taxon>Bacteria</taxon>
        <taxon>Pseudomonadati</taxon>
        <taxon>Myxococcota</taxon>
        <taxon>Polyangia</taxon>
        <taxon>Polyangiales</taxon>
        <taxon>Polyangiaceae</taxon>
        <taxon>Chondromyces</taxon>
    </lineage>
</organism>